<keyword evidence="4" id="KW-1185">Reference proteome</keyword>
<evidence type="ECO:0000313" key="3">
    <source>
        <dbReference type="EMBL" id="MBO2445499.1"/>
    </source>
</evidence>
<evidence type="ECO:0000259" key="2">
    <source>
        <dbReference type="Pfam" id="PF20789"/>
    </source>
</evidence>
<protein>
    <submittedName>
        <fullName evidence="3">Thioesterase family protein</fullName>
    </submittedName>
</protein>
<dbReference type="Gene3D" id="2.40.160.210">
    <property type="entry name" value="Acyl-CoA thioesterase, double hotdog domain"/>
    <property type="match status" value="1"/>
</dbReference>
<dbReference type="SUPFAM" id="SSF54637">
    <property type="entry name" value="Thioesterase/thiol ester dehydrase-isomerase"/>
    <property type="match status" value="1"/>
</dbReference>
<name>A0A939P9M4_9ACTN</name>
<comment type="caution">
    <text evidence="3">The sequence shown here is derived from an EMBL/GenBank/DDBJ whole genome shotgun (WGS) entry which is preliminary data.</text>
</comment>
<dbReference type="Pfam" id="PF13622">
    <property type="entry name" value="4HBT_3"/>
    <property type="match status" value="1"/>
</dbReference>
<evidence type="ECO:0000259" key="1">
    <source>
        <dbReference type="Pfam" id="PF13622"/>
    </source>
</evidence>
<dbReference type="RefSeq" id="WP_208253124.1">
    <property type="nucleotide sequence ID" value="NZ_JAGEOJ010000001.1"/>
</dbReference>
<sequence>MGSPEAFFTVDGDAFVPGRQALGPWGAEVMNGRVVGAIAARTLERDHGDPALLPARLTVDLLRPAAMAPLTVTTSLVREGRRIRVADAELHQNGKLIARVTTVFLRRSAEPPGDVWAPNDPLQAPLPSPTDSIDDGSVFMVAFSENEDGAKRHDLIWEGAERHSAWLREVRPLVEGEELTPFIRVALAGDIISPLTNWGSEGLQFINADYTIALSRLPDGPDIAMQALKHLSADGISTGSATLFDHRGPIGTCTVIALANTAADFTIADR</sequence>
<gene>
    <name evidence="3" type="ORF">J4573_00185</name>
</gene>
<feature type="domain" description="Acyl-CoA thioesterase-like N-terminal HotDog" evidence="1">
    <location>
        <begin position="23"/>
        <end position="104"/>
    </location>
</feature>
<reference evidence="3" key="1">
    <citation type="submission" date="2021-03" db="EMBL/GenBank/DDBJ databases">
        <authorList>
            <person name="Kanchanasin P."/>
            <person name="Saeng-In P."/>
            <person name="Phongsopitanun W."/>
            <person name="Yuki M."/>
            <person name="Kudo T."/>
            <person name="Ohkuma M."/>
            <person name="Tanasupawat S."/>
        </authorList>
    </citation>
    <scope>NUCLEOTIDE SEQUENCE</scope>
    <source>
        <strain evidence="3">GKU 128</strain>
    </source>
</reference>
<dbReference type="AlphaFoldDB" id="A0A939P9M4"/>
<dbReference type="CDD" id="cd03443">
    <property type="entry name" value="PaaI_thioesterase"/>
    <property type="match status" value="1"/>
</dbReference>
<dbReference type="InterPro" id="IPR049449">
    <property type="entry name" value="TesB_ACOT8-like_N"/>
</dbReference>
<dbReference type="EMBL" id="JAGEOJ010000001">
    <property type="protein sequence ID" value="MBO2445499.1"/>
    <property type="molecule type" value="Genomic_DNA"/>
</dbReference>
<organism evidence="3 4">
    <name type="scientific">Actinomadura barringtoniae</name>
    <dbReference type="NCBI Taxonomy" id="1427535"/>
    <lineage>
        <taxon>Bacteria</taxon>
        <taxon>Bacillati</taxon>
        <taxon>Actinomycetota</taxon>
        <taxon>Actinomycetes</taxon>
        <taxon>Streptosporangiales</taxon>
        <taxon>Thermomonosporaceae</taxon>
        <taxon>Actinomadura</taxon>
    </lineage>
</organism>
<dbReference type="Pfam" id="PF20789">
    <property type="entry name" value="4HBT_3C"/>
    <property type="match status" value="1"/>
</dbReference>
<dbReference type="InterPro" id="IPR029069">
    <property type="entry name" value="HotDog_dom_sf"/>
</dbReference>
<dbReference type="InterPro" id="IPR049450">
    <property type="entry name" value="ACOT8-like_C"/>
</dbReference>
<dbReference type="InterPro" id="IPR042171">
    <property type="entry name" value="Acyl-CoA_hotdog"/>
</dbReference>
<feature type="domain" description="Acyl-CoA thioesterase-like C-terminal" evidence="2">
    <location>
        <begin position="143"/>
        <end position="254"/>
    </location>
</feature>
<proteinExistence type="predicted"/>
<accession>A0A939P9M4</accession>
<evidence type="ECO:0000313" key="4">
    <source>
        <dbReference type="Proteomes" id="UP000669179"/>
    </source>
</evidence>
<dbReference type="Proteomes" id="UP000669179">
    <property type="component" value="Unassembled WGS sequence"/>
</dbReference>